<comment type="subcellular location">
    <subcellularLocation>
        <location evidence="10">Cell inner membrane</location>
        <topology evidence="10">Multi-pass membrane protein</topology>
    </subcellularLocation>
    <subcellularLocation>
        <location evidence="1">Cell membrane</location>
        <topology evidence="1">Multi-pass membrane protein</topology>
    </subcellularLocation>
</comment>
<dbReference type="GO" id="GO:0034204">
    <property type="term" value="P:lipid translocation"/>
    <property type="evidence" value="ECO:0007669"/>
    <property type="project" value="TreeGrafter"/>
</dbReference>
<dbReference type="NCBIfam" id="TIGR01695">
    <property type="entry name" value="murJ_mviN"/>
    <property type="match status" value="1"/>
</dbReference>
<comment type="caution">
    <text evidence="12">The sequence shown here is derived from an EMBL/GenBank/DDBJ whole genome shotgun (WGS) entry which is preliminary data.</text>
</comment>
<dbReference type="GO" id="GO:0009252">
    <property type="term" value="P:peptidoglycan biosynthetic process"/>
    <property type="evidence" value="ECO:0007669"/>
    <property type="project" value="UniProtKB-UniRule"/>
</dbReference>
<evidence type="ECO:0000256" key="11">
    <source>
        <dbReference type="PIRNR" id="PIRNR002869"/>
    </source>
</evidence>
<name>A0AAD3AVJ7_FRATT</name>
<dbReference type="GO" id="GO:0071555">
    <property type="term" value="P:cell wall organization"/>
    <property type="evidence" value="ECO:0007669"/>
    <property type="project" value="UniProtKB-UniRule"/>
</dbReference>
<protein>
    <recommendedName>
        <fullName evidence="10">Probable lipid II flippase MurJ</fullName>
    </recommendedName>
</protein>
<comment type="pathway">
    <text evidence="10">Cell wall biogenesis; peptidoglycan biosynthesis.</text>
</comment>
<feature type="transmembrane region" description="Helical" evidence="10">
    <location>
        <begin position="346"/>
        <end position="368"/>
    </location>
</feature>
<evidence type="ECO:0000256" key="10">
    <source>
        <dbReference type="HAMAP-Rule" id="MF_02078"/>
    </source>
</evidence>
<dbReference type="InterPro" id="IPR004268">
    <property type="entry name" value="MurJ"/>
</dbReference>
<organism evidence="12 13">
    <name type="scientific">Francisella tularensis subsp. tularensis str. SCHU S4 substr. FSC237</name>
    <dbReference type="NCBI Taxonomy" id="1341660"/>
    <lineage>
        <taxon>Bacteria</taxon>
        <taxon>Pseudomonadati</taxon>
        <taxon>Pseudomonadota</taxon>
        <taxon>Gammaproteobacteria</taxon>
        <taxon>Thiotrichales</taxon>
        <taxon>Francisellaceae</taxon>
        <taxon>Francisella</taxon>
    </lineage>
</organism>
<evidence type="ECO:0000313" key="12">
    <source>
        <dbReference type="EMBL" id="EZK42284.1"/>
    </source>
</evidence>
<evidence type="ECO:0000256" key="6">
    <source>
        <dbReference type="ARBA" id="ARBA00022989"/>
    </source>
</evidence>
<dbReference type="Pfam" id="PF03023">
    <property type="entry name" value="MurJ"/>
    <property type="match status" value="1"/>
</dbReference>
<keyword evidence="4 10" id="KW-0133">Cell shape</keyword>
<comment type="function">
    <text evidence="8 10 11">Involved in peptidoglycan biosynthesis. Transports lipid-linked peptidoglycan precursors from the inner to the outer leaflet of the cytoplasmic membrane.</text>
</comment>
<dbReference type="EMBL" id="JIDS01000001">
    <property type="protein sequence ID" value="EZK42284.1"/>
    <property type="molecule type" value="Genomic_DNA"/>
</dbReference>
<evidence type="ECO:0000256" key="8">
    <source>
        <dbReference type="ARBA" id="ARBA00060041"/>
    </source>
</evidence>
<keyword evidence="7 10" id="KW-0472">Membrane</keyword>
<keyword evidence="10 11" id="KW-0961">Cell wall biogenesis/degradation</keyword>
<feature type="transmembrane region" description="Helical" evidence="10">
    <location>
        <begin position="84"/>
        <end position="107"/>
    </location>
</feature>
<dbReference type="InterPro" id="IPR051050">
    <property type="entry name" value="Lipid_II_flippase_MurJ/MviN"/>
</dbReference>
<evidence type="ECO:0000256" key="3">
    <source>
        <dbReference type="ARBA" id="ARBA00022692"/>
    </source>
</evidence>
<dbReference type="GO" id="GO:0008360">
    <property type="term" value="P:regulation of cell shape"/>
    <property type="evidence" value="ECO:0007669"/>
    <property type="project" value="UniProtKB-UniRule"/>
</dbReference>
<evidence type="ECO:0000256" key="4">
    <source>
        <dbReference type="ARBA" id="ARBA00022960"/>
    </source>
</evidence>
<dbReference type="PANTHER" id="PTHR47019">
    <property type="entry name" value="LIPID II FLIPPASE MURJ"/>
    <property type="match status" value="1"/>
</dbReference>
<proteinExistence type="inferred from homology"/>
<dbReference type="CDD" id="cd13123">
    <property type="entry name" value="MATE_MurJ_like"/>
    <property type="match status" value="1"/>
</dbReference>
<sequence>MQKFFSNSLIVSIFLFLSKLLGFVRDLLLASFFGSGAALQAFLVAFRFPEFIRKVTSSGTLTQIINPYLNGSINQRNNKFIITILYFIALFLLIVTFLAIVFSNIWVGIYAYGFVDETSVLVLVKSMFVIMIPYVLFNGVMGVISAILNSYSKYVVSSLLPIVLNVVMIIGVDISPRFNVPIYSVAYAVLLAGIIQVSIGGYSLIKLIGKISFSRDIFLVKDSRAKIFLRKLPSAFLGTAILQINGLVETFFASFLLSGSLAWLYYADRVNQFLYGVFGTAIATVMIPYLIDCKRDKQQFFKTLAAIIRFTLLVTIPAIVGLFVLAKPIVISLFYYGKFSLNDVDFTYLAMLGYLMSLFCFVVVRVIVSALYAQNKTTIVFYISLVSLITTICLDIFIVHFFSGDKYAFVYLALASSSVALLNLFIQLLWVLCDFSFKLFIVTYLPFMTIVKIIIASTTMVLVLKLFNLSDSYWITLSMFGRLKSIALIVFIGVCVYLVTILLLVGIKPLKTLE</sequence>
<dbReference type="PRINTS" id="PR01806">
    <property type="entry name" value="VIRFACTRMVIN"/>
</dbReference>
<dbReference type="PANTHER" id="PTHR47019:SF1">
    <property type="entry name" value="LIPID II FLIPPASE MURJ"/>
    <property type="match status" value="1"/>
</dbReference>
<keyword evidence="3 10" id="KW-0812">Transmembrane</keyword>
<feature type="transmembrane region" description="Helical" evidence="10">
    <location>
        <begin position="184"/>
        <end position="205"/>
    </location>
</feature>
<dbReference type="RefSeq" id="WP_003020041.1">
    <property type="nucleotide sequence ID" value="NZ_KK211923.1"/>
</dbReference>
<keyword evidence="2 10" id="KW-1003">Cell membrane</keyword>
<evidence type="ECO:0000256" key="9">
    <source>
        <dbReference type="ARBA" id="ARBA00061532"/>
    </source>
</evidence>
<keyword evidence="5 10" id="KW-0573">Peptidoglycan synthesis</keyword>
<evidence type="ECO:0000256" key="5">
    <source>
        <dbReference type="ARBA" id="ARBA00022984"/>
    </source>
</evidence>
<keyword evidence="10 11" id="KW-0813">Transport</keyword>
<evidence type="ECO:0000256" key="7">
    <source>
        <dbReference type="ARBA" id="ARBA00023136"/>
    </source>
</evidence>
<evidence type="ECO:0000256" key="2">
    <source>
        <dbReference type="ARBA" id="ARBA00022475"/>
    </source>
</evidence>
<feature type="transmembrane region" description="Helical" evidence="10">
    <location>
        <begin position="272"/>
        <end position="291"/>
    </location>
</feature>
<feature type="transmembrane region" description="Helical" evidence="10">
    <location>
        <begin position="408"/>
        <end position="432"/>
    </location>
</feature>
<evidence type="ECO:0000313" key="13">
    <source>
        <dbReference type="Proteomes" id="UP000023806"/>
    </source>
</evidence>
<dbReference type="AlphaFoldDB" id="A0AAD3AVJ7"/>
<dbReference type="HAMAP" id="MF_02078">
    <property type="entry name" value="MurJ_MviN"/>
    <property type="match status" value="1"/>
</dbReference>
<keyword evidence="6 10" id="KW-1133">Transmembrane helix</keyword>
<feature type="transmembrane region" description="Helical" evidence="10">
    <location>
        <begin position="127"/>
        <end position="147"/>
    </location>
</feature>
<reference evidence="12 13" key="1">
    <citation type="submission" date="2014-03" db="EMBL/GenBank/DDBJ databases">
        <title>The Genome Sequence of Francisella tularensis subsp. tularensis str. SCHU S4 substr. FSC043.</title>
        <authorList>
            <consortium name="The Broad Institute Genomics Platform"/>
            <consortium name="The Broad Institute Genome Sequencing Center for Infectious Disease"/>
            <person name="Chapman S.B."/>
            <person name="Guina T."/>
            <person name="Gelhaus C."/>
            <person name="Comer J."/>
            <person name="Sellati T."/>
            <person name="Sjostedt A."/>
            <person name="Young S.K."/>
            <person name="Zeng Q."/>
            <person name="Gargeya S."/>
            <person name="Abouelleil A."/>
            <person name="Alvarado L."/>
            <person name="Chapman S.B."/>
            <person name="Gainer-Dewar J."/>
            <person name="Goldberg J."/>
            <person name="Griggs A."/>
            <person name="Gujja S."/>
            <person name="Hansen M."/>
            <person name="Howarth C."/>
            <person name="Imamovic A."/>
            <person name="Larimer J."/>
            <person name="Murphy C."/>
            <person name="Naylor J."/>
            <person name="Pearson M."/>
            <person name="Poon T.W."/>
            <person name="Priest M."/>
            <person name="Roberts A."/>
            <person name="Saif S."/>
            <person name="Shea T."/>
            <person name="Sykes S."/>
            <person name="Wortman J."/>
            <person name="Nusbaum C."/>
            <person name="Birren B."/>
        </authorList>
    </citation>
    <scope>NUCLEOTIDE SEQUENCE [LARGE SCALE GENOMIC DNA]</scope>
    <source>
        <strain evidence="12 13">Schu S4</strain>
    </source>
</reference>
<accession>A0AAD3AVJ7</accession>
<dbReference type="GO" id="GO:0005886">
    <property type="term" value="C:plasma membrane"/>
    <property type="evidence" value="ECO:0007669"/>
    <property type="project" value="UniProtKB-SubCell"/>
</dbReference>
<keyword evidence="10" id="KW-0997">Cell inner membrane</keyword>
<feature type="transmembrane region" description="Helical" evidence="10">
    <location>
        <begin position="444"/>
        <end position="466"/>
    </location>
</feature>
<feature type="transmembrane region" description="Helical" evidence="10">
    <location>
        <begin position="236"/>
        <end position="266"/>
    </location>
</feature>
<dbReference type="PIRSF" id="PIRSF002869">
    <property type="entry name" value="MviN"/>
    <property type="match status" value="1"/>
</dbReference>
<feature type="transmembrane region" description="Helical" evidence="10">
    <location>
        <begin position="32"/>
        <end position="48"/>
    </location>
</feature>
<dbReference type="GO" id="GO:0015648">
    <property type="term" value="F:lipid-linked peptidoglycan transporter activity"/>
    <property type="evidence" value="ECO:0007669"/>
    <property type="project" value="UniProtKB-UniRule"/>
</dbReference>
<feature type="transmembrane region" description="Helical" evidence="10">
    <location>
        <begin position="486"/>
        <end position="507"/>
    </location>
</feature>
<comment type="similarity">
    <text evidence="9 10 11">Belongs to the MurJ/MviN family.</text>
</comment>
<evidence type="ECO:0000256" key="1">
    <source>
        <dbReference type="ARBA" id="ARBA00004651"/>
    </source>
</evidence>
<feature type="transmembrane region" description="Helical" evidence="10">
    <location>
        <begin position="154"/>
        <end position="172"/>
    </location>
</feature>
<dbReference type="Proteomes" id="UP000023806">
    <property type="component" value="Unassembled WGS sequence"/>
</dbReference>
<feature type="transmembrane region" description="Helical" evidence="10">
    <location>
        <begin position="303"/>
        <end position="326"/>
    </location>
</feature>
<feature type="transmembrane region" description="Helical" evidence="10">
    <location>
        <begin position="380"/>
        <end position="402"/>
    </location>
</feature>
<gene>
    <name evidence="10" type="primary">murJ</name>
    <name evidence="12" type="ORF">P250_02474</name>
</gene>